<sequence>MKFVKTFIISLFCFFLLNCSSGASYNQQQEVKVEVLKLLEREYKQPFKLEKFKYEYKTHYPNASGNVPYETFGTYYFKVQAVNNPIVVMDFRINDGLATKDSINGLIESFKKTQLKDLYCLGLAQHYVNEKKLLTDKLTKQELQANEYCDSIGQKKVYDNAWTR</sequence>
<proteinExistence type="predicted"/>
<keyword evidence="2" id="KW-0449">Lipoprotein</keyword>
<protein>
    <submittedName>
        <fullName evidence="2">Putative lipoprotein</fullName>
    </submittedName>
</protein>
<gene>
    <name evidence="2" type="ORF">LA55_993</name>
</gene>
<dbReference type="EMBL" id="CP009440">
    <property type="protein sequence ID" value="AJI53451.1"/>
    <property type="molecule type" value="Genomic_DNA"/>
</dbReference>
<feature type="chain" id="PRO_5002108629" evidence="1">
    <location>
        <begin position="26"/>
        <end position="164"/>
    </location>
</feature>
<dbReference type="KEGG" id="fpz:LA55_993"/>
<feature type="signal peptide" evidence="1">
    <location>
        <begin position="1"/>
        <end position="25"/>
    </location>
</feature>
<dbReference type="OrthoDB" id="5606142at2"/>
<evidence type="ECO:0000256" key="1">
    <source>
        <dbReference type="SAM" id="SignalP"/>
    </source>
</evidence>
<dbReference type="RefSeq" id="WP_044526156.1">
    <property type="nucleotide sequence ID" value="NZ_CP009440.1"/>
</dbReference>
<reference evidence="2 3" key="1">
    <citation type="journal article" date="2015" name="Genome Announc.">
        <title>Genome sequencing of 18 francisella strains to aid in assay development and testing.</title>
        <authorList>
            <person name="Johnson S.L."/>
            <person name="Daligault H.E."/>
            <person name="Davenport K.W."/>
            <person name="Coyne S.R."/>
            <person name="Frey K.G."/>
            <person name="Koroleva G.I."/>
            <person name="Broomall S.M."/>
            <person name="Bishop-Lilly K.A."/>
            <person name="Bruce D.C."/>
            <person name="Chertkov O."/>
            <person name="Freitas T."/>
            <person name="Jaissle J."/>
            <person name="Ladner J.T."/>
            <person name="Rosenzweig C.N."/>
            <person name="Gibbons H.S."/>
            <person name="Palacios G.F."/>
            <person name="Redden C.L."/>
            <person name="Xu Y."/>
            <person name="Minogue T.D."/>
            <person name="Chain P.S."/>
        </authorList>
    </citation>
    <scope>NUCLEOTIDE SEQUENCE [LARGE SCALE GENOMIC DNA]</scope>
    <source>
        <strain evidence="2 3">GA01-2794</strain>
    </source>
</reference>
<dbReference type="Proteomes" id="UP000031830">
    <property type="component" value="Chromosome"/>
</dbReference>
<dbReference type="AlphaFoldDB" id="A0A0B6D3N3"/>
<evidence type="ECO:0000313" key="2">
    <source>
        <dbReference type="EMBL" id="AJI53451.1"/>
    </source>
</evidence>
<accession>A0A0B6D3N3</accession>
<name>A0A0B6D3N3_9GAMM</name>
<organism evidence="2 3">
    <name type="scientific">Francisella philomiragia</name>
    <dbReference type="NCBI Taxonomy" id="28110"/>
    <lineage>
        <taxon>Bacteria</taxon>
        <taxon>Pseudomonadati</taxon>
        <taxon>Pseudomonadota</taxon>
        <taxon>Gammaproteobacteria</taxon>
        <taxon>Thiotrichales</taxon>
        <taxon>Francisellaceae</taxon>
        <taxon>Francisella</taxon>
    </lineage>
</organism>
<keyword evidence="1" id="KW-0732">Signal</keyword>
<evidence type="ECO:0000313" key="3">
    <source>
        <dbReference type="Proteomes" id="UP000031830"/>
    </source>
</evidence>